<reference evidence="4 5" key="1">
    <citation type="journal article" date="2015" name="Sci. Rep.">
        <title>Bacteriophages of wastewater foaming-associated filamentous Gordonia reduce host levels in raw activated sludge.</title>
        <authorList>
            <person name="Liu M."/>
            <person name="Gill J.J."/>
            <person name="Young R."/>
            <person name="Summer E.J."/>
        </authorList>
    </citation>
    <scope>NUCLEOTIDE SEQUENCE [LARGE SCALE GENOMIC DNA]</scope>
</reference>
<dbReference type="Pfam" id="PF00436">
    <property type="entry name" value="SSB"/>
    <property type="match status" value="1"/>
</dbReference>
<dbReference type="InterPro" id="IPR000424">
    <property type="entry name" value="Primosome_PriB/ssb"/>
</dbReference>
<evidence type="ECO:0000313" key="4">
    <source>
        <dbReference type="EMBL" id="AKC03072.1"/>
    </source>
</evidence>
<dbReference type="NCBIfam" id="TIGR00621">
    <property type="entry name" value="ssb"/>
    <property type="match status" value="1"/>
</dbReference>
<dbReference type="GeneID" id="28800886"/>
<keyword evidence="5" id="KW-1185">Reference proteome</keyword>
<dbReference type="CDD" id="cd04496">
    <property type="entry name" value="SSB_OBF"/>
    <property type="match status" value="1"/>
</dbReference>
<dbReference type="HAMAP" id="MF_00984">
    <property type="entry name" value="SSB"/>
    <property type="match status" value="1"/>
</dbReference>
<dbReference type="InterPro" id="IPR011344">
    <property type="entry name" value="ssDNA-bd"/>
</dbReference>
<feature type="compositionally biased region" description="Gly residues" evidence="3">
    <location>
        <begin position="122"/>
        <end position="143"/>
    </location>
</feature>
<dbReference type="GO" id="GO:0009295">
    <property type="term" value="C:nucleoid"/>
    <property type="evidence" value="ECO:0007669"/>
    <property type="project" value="TreeGrafter"/>
</dbReference>
<dbReference type="PANTHER" id="PTHR10302">
    <property type="entry name" value="SINGLE-STRANDED DNA-BINDING PROTEIN"/>
    <property type="match status" value="1"/>
</dbReference>
<protein>
    <submittedName>
        <fullName evidence="4">DNA binding protein</fullName>
    </submittedName>
</protein>
<dbReference type="EMBL" id="KP790011">
    <property type="protein sequence ID" value="AKC03072.1"/>
    <property type="molecule type" value="Genomic_DNA"/>
</dbReference>
<dbReference type="GO" id="GO:0003697">
    <property type="term" value="F:single-stranded DNA binding"/>
    <property type="evidence" value="ECO:0007669"/>
    <property type="project" value="InterPro"/>
</dbReference>
<dbReference type="KEGG" id="vg:28800886"/>
<dbReference type="GO" id="GO:0006260">
    <property type="term" value="P:DNA replication"/>
    <property type="evidence" value="ECO:0007669"/>
    <property type="project" value="InterPro"/>
</dbReference>
<accession>A0A0E3XA19</accession>
<gene>
    <name evidence="4" type="ORF">Gsput1_47</name>
</gene>
<organism evidence="4 5">
    <name type="scientific">Gordonia phage Gsput1</name>
    <dbReference type="NCBI Taxonomy" id="1622193"/>
    <lineage>
        <taxon>Viruses</taxon>
        <taxon>Duplodnaviria</taxon>
        <taxon>Heunggongvirae</taxon>
        <taxon>Uroviricota</taxon>
        <taxon>Caudoviricetes</taxon>
        <taxon>Ruthgordonvirinae</taxon>
        <taxon>Gesputvirus</taxon>
        <taxon>Gesputvirus gsput1</taxon>
    </lineage>
</organism>
<evidence type="ECO:0000256" key="1">
    <source>
        <dbReference type="ARBA" id="ARBA00023125"/>
    </source>
</evidence>
<evidence type="ECO:0000313" key="5">
    <source>
        <dbReference type="Proteomes" id="UP000033018"/>
    </source>
</evidence>
<dbReference type="PROSITE" id="PS50935">
    <property type="entry name" value="SSB"/>
    <property type="match status" value="1"/>
</dbReference>
<keyword evidence="1 2" id="KW-0238">DNA-binding</keyword>
<evidence type="ECO:0000256" key="3">
    <source>
        <dbReference type="SAM" id="MobiDB-lite"/>
    </source>
</evidence>
<dbReference type="InterPro" id="IPR012340">
    <property type="entry name" value="NA-bd_OB-fold"/>
</dbReference>
<dbReference type="RefSeq" id="YP_009275733.1">
    <property type="nucleotide sequence ID" value="NC_030932.1"/>
</dbReference>
<dbReference type="Gene3D" id="2.40.50.140">
    <property type="entry name" value="Nucleic acid-binding proteins"/>
    <property type="match status" value="1"/>
</dbReference>
<proteinExistence type="inferred from homology"/>
<dbReference type="PANTHER" id="PTHR10302:SF27">
    <property type="entry name" value="SINGLE-STRANDED DNA-BINDING PROTEIN"/>
    <property type="match status" value="1"/>
</dbReference>
<name>A0A0E3XA19_9CAUD</name>
<feature type="region of interest" description="Disordered" evidence="3">
    <location>
        <begin position="104"/>
        <end position="151"/>
    </location>
</feature>
<dbReference type="Proteomes" id="UP000033018">
    <property type="component" value="Segment"/>
</dbReference>
<dbReference type="OrthoDB" id="15239at10239"/>
<dbReference type="SUPFAM" id="SSF50249">
    <property type="entry name" value="Nucleic acid-binding proteins"/>
    <property type="match status" value="1"/>
</dbReference>
<sequence>MASANTTIVGSLGGDPELRFLPNGTAVASMSVAVTERVKNGDQWEDGETTWWRVNVWRDLAEHVTDSLKKGDQVIVIGRSKLREFEHNGEKRQSLEITADEIGPSLRFATAQPVKAQRDGGKGNGGNRGQSRGNGGNRGGGDPWGSAPAGY</sequence>
<evidence type="ECO:0000256" key="2">
    <source>
        <dbReference type="PROSITE-ProRule" id="PRU00252"/>
    </source>
</evidence>